<evidence type="ECO:0000259" key="3">
    <source>
        <dbReference type="Pfam" id="PF13460"/>
    </source>
</evidence>
<accession>A0A6T9ZLM3</accession>
<dbReference type="Pfam" id="PF13460">
    <property type="entry name" value="NAD_binding_10"/>
    <property type="match status" value="1"/>
</dbReference>
<dbReference type="PANTHER" id="PTHR14194:SF86">
    <property type="entry name" value="OS05G0110300 PROTEIN"/>
    <property type="match status" value="1"/>
</dbReference>
<feature type="signal peptide" evidence="2">
    <location>
        <begin position="1"/>
        <end position="27"/>
    </location>
</feature>
<reference evidence="4" key="1">
    <citation type="submission" date="2021-01" db="EMBL/GenBank/DDBJ databases">
        <authorList>
            <person name="Corre E."/>
            <person name="Pelletier E."/>
            <person name="Niang G."/>
            <person name="Scheremetjew M."/>
            <person name="Finn R."/>
            <person name="Kale V."/>
            <person name="Holt S."/>
            <person name="Cochrane G."/>
            <person name="Meng A."/>
            <person name="Brown T."/>
            <person name="Cohen L."/>
        </authorList>
    </citation>
    <scope>NUCLEOTIDE SEQUENCE</scope>
    <source>
        <strain evidence="4">B596</strain>
    </source>
</reference>
<dbReference type="Gene3D" id="3.40.50.720">
    <property type="entry name" value="NAD(P)-binding Rossmann-like Domain"/>
    <property type="match status" value="1"/>
</dbReference>
<keyword evidence="2" id="KW-0732">Signal</keyword>
<feature type="compositionally biased region" description="Basic residues" evidence="1">
    <location>
        <begin position="340"/>
        <end position="353"/>
    </location>
</feature>
<name>A0A6T9ZLM3_9STRA</name>
<evidence type="ECO:0000313" key="4">
    <source>
        <dbReference type="EMBL" id="CAD8728837.1"/>
    </source>
</evidence>
<dbReference type="GO" id="GO:0016491">
    <property type="term" value="F:oxidoreductase activity"/>
    <property type="evidence" value="ECO:0007669"/>
    <property type="project" value="InterPro"/>
</dbReference>
<feature type="region of interest" description="Disordered" evidence="1">
    <location>
        <begin position="330"/>
        <end position="353"/>
    </location>
</feature>
<feature type="domain" description="NAD(P)-binding" evidence="3">
    <location>
        <begin position="186"/>
        <end position="313"/>
    </location>
</feature>
<dbReference type="InterPro" id="IPR016040">
    <property type="entry name" value="NAD(P)-bd_dom"/>
</dbReference>
<protein>
    <recommendedName>
        <fullName evidence="3">NAD(P)-binding domain-containing protein</fullName>
    </recommendedName>
</protein>
<evidence type="ECO:0000256" key="2">
    <source>
        <dbReference type="SAM" id="SignalP"/>
    </source>
</evidence>
<feature type="chain" id="PRO_5035585133" description="NAD(P)-binding domain-containing protein" evidence="2">
    <location>
        <begin position="28"/>
        <end position="395"/>
    </location>
</feature>
<gene>
    <name evidence="4" type="ORF">PDEL0327_LOCUS430</name>
    <name evidence="5" type="ORF">PDEL0327_LOCUS431</name>
</gene>
<proteinExistence type="predicted"/>
<sequence>MPICCIPMRSTMSIFLLLALWILCVHGFASEPQSSKNPVRVLVTGAAGKTGRIVLSKLGHDRRYEPKGLFRTEKSARSIVKSDATIHLEHVVVADVTSSTFLQDLSGGTIGKETNDDASESSNSSNGLENLEAMIICTSAVPRIRKRSLAAMLFKAPWRALKGESLMDVHSMRFAWKHGGYPEKVDYKGQIAQIDLAKQLGIPHVILISSMGGTNPDNFLNSVGPNGHGGILKWKREAEKYLVESGLDYTILHPGHLVDAPGGLEEYVLGVDDELYELNHQQHKIYNSTEARRGAVTRISREDVAELCVAALSAGKDKKISFDCITMSSSALSSSSPPQKMHKAKRRKRPFRRKSVAEISDAETRMISAESRKPAEEVLYDFLDLSISTNYDLVA</sequence>
<dbReference type="SUPFAM" id="SSF51735">
    <property type="entry name" value="NAD(P)-binding Rossmann-fold domains"/>
    <property type="match status" value="1"/>
</dbReference>
<dbReference type="PANTHER" id="PTHR14194">
    <property type="entry name" value="NITROGEN METABOLIC REGULATION PROTEIN NMR-RELATED"/>
    <property type="match status" value="1"/>
</dbReference>
<dbReference type="InterPro" id="IPR036291">
    <property type="entry name" value="NAD(P)-bd_dom_sf"/>
</dbReference>
<evidence type="ECO:0000256" key="1">
    <source>
        <dbReference type="SAM" id="MobiDB-lite"/>
    </source>
</evidence>
<dbReference type="InterPro" id="IPR044163">
    <property type="entry name" value="SARED1-like"/>
</dbReference>
<dbReference type="EMBL" id="HBFG01000573">
    <property type="protein sequence ID" value="CAD8728837.1"/>
    <property type="molecule type" value="Transcribed_RNA"/>
</dbReference>
<organism evidence="4">
    <name type="scientific">Pseudo-nitzschia delicatissima</name>
    <dbReference type="NCBI Taxonomy" id="44447"/>
    <lineage>
        <taxon>Eukaryota</taxon>
        <taxon>Sar</taxon>
        <taxon>Stramenopiles</taxon>
        <taxon>Ochrophyta</taxon>
        <taxon>Bacillariophyta</taxon>
        <taxon>Bacillariophyceae</taxon>
        <taxon>Bacillariophycidae</taxon>
        <taxon>Bacillariales</taxon>
        <taxon>Bacillariaceae</taxon>
        <taxon>Pseudo-nitzschia</taxon>
    </lineage>
</organism>
<dbReference type="EMBL" id="HBFG01000574">
    <property type="protein sequence ID" value="CAD8728838.1"/>
    <property type="molecule type" value="Transcribed_RNA"/>
</dbReference>
<evidence type="ECO:0000313" key="5">
    <source>
        <dbReference type="EMBL" id="CAD8728838.1"/>
    </source>
</evidence>
<dbReference type="AlphaFoldDB" id="A0A6T9ZLM3"/>